<accession>A0A251UA44</accession>
<reference evidence="2" key="2">
    <citation type="submission" date="2017-02" db="EMBL/GenBank/DDBJ databases">
        <title>Sunflower complete genome.</title>
        <authorList>
            <person name="Langlade N."/>
            <person name="Munos S."/>
        </authorList>
    </citation>
    <scope>NUCLEOTIDE SEQUENCE [LARGE SCALE GENOMIC DNA]</scope>
    <source>
        <tissue evidence="2">Leaves</tissue>
    </source>
</reference>
<organism evidence="2 3">
    <name type="scientific">Helianthus annuus</name>
    <name type="common">Common sunflower</name>
    <dbReference type="NCBI Taxonomy" id="4232"/>
    <lineage>
        <taxon>Eukaryota</taxon>
        <taxon>Viridiplantae</taxon>
        <taxon>Streptophyta</taxon>
        <taxon>Embryophyta</taxon>
        <taxon>Tracheophyta</taxon>
        <taxon>Spermatophyta</taxon>
        <taxon>Magnoliopsida</taxon>
        <taxon>eudicotyledons</taxon>
        <taxon>Gunneridae</taxon>
        <taxon>Pentapetalae</taxon>
        <taxon>asterids</taxon>
        <taxon>campanulids</taxon>
        <taxon>Asterales</taxon>
        <taxon>Asteraceae</taxon>
        <taxon>Asteroideae</taxon>
        <taxon>Heliantheae alliance</taxon>
        <taxon>Heliantheae</taxon>
        <taxon>Helianthus</taxon>
    </lineage>
</organism>
<protein>
    <submittedName>
        <fullName evidence="2">Uncharacterized protein</fullName>
    </submittedName>
</protein>
<dbReference type="EMBL" id="MNCJ02000322">
    <property type="protein sequence ID" value="KAF5798051.1"/>
    <property type="molecule type" value="Genomic_DNA"/>
</dbReference>
<dbReference type="EMBL" id="CM007896">
    <property type="protein sequence ID" value="OTG19923.1"/>
    <property type="molecule type" value="Genomic_DNA"/>
</dbReference>
<gene>
    <name evidence="2" type="ORF">HannXRQ_Chr07g0187291</name>
    <name evidence="1" type="ORF">HanXRQr2_Chr07g0288121</name>
</gene>
<evidence type="ECO:0000313" key="1">
    <source>
        <dbReference type="EMBL" id="KAF5798051.1"/>
    </source>
</evidence>
<evidence type="ECO:0000313" key="2">
    <source>
        <dbReference type="EMBL" id="OTG19923.1"/>
    </source>
</evidence>
<sequence>MYYSLKKNTVSLSLGFQISHLIPIRLPLSLSAIQKPQAFLPLDNHQVIASLDGISDMRWVRQRWWLWVEDDDVGWWPDWYYPYQIYLFVWYLCYCFI</sequence>
<reference evidence="1 3" key="1">
    <citation type="journal article" date="2017" name="Nature">
        <title>The sunflower genome provides insights into oil metabolism, flowering and Asterid evolution.</title>
        <authorList>
            <person name="Badouin H."/>
            <person name="Gouzy J."/>
            <person name="Grassa C.J."/>
            <person name="Murat F."/>
            <person name="Staton S.E."/>
            <person name="Cottret L."/>
            <person name="Lelandais-Briere C."/>
            <person name="Owens G.L."/>
            <person name="Carrere S."/>
            <person name="Mayjonade B."/>
            <person name="Legrand L."/>
            <person name="Gill N."/>
            <person name="Kane N.C."/>
            <person name="Bowers J.E."/>
            <person name="Hubner S."/>
            <person name="Bellec A."/>
            <person name="Berard A."/>
            <person name="Berges H."/>
            <person name="Blanchet N."/>
            <person name="Boniface M.C."/>
            <person name="Brunel D."/>
            <person name="Catrice O."/>
            <person name="Chaidir N."/>
            <person name="Claudel C."/>
            <person name="Donnadieu C."/>
            <person name="Faraut T."/>
            <person name="Fievet G."/>
            <person name="Helmstetter N."/>
            <person name="King M."/>
            <person name="Knapp S.J."/>
            <person name="Lai Z."/>
            <person name="Le Paslier M.C."/>
            <person name="Lippi Y."/>
            <person name="Lorenzon L."/>
            <person name="Mandel J.R."/>
            <person name="Marage G."/>
            <person name="Marchand G."/>
            <person name="Marquand E."/>
            <person name="Bret-Mestries E."/>
            <person name="Morien E."/>
            <person name="Nambeesan S."/>
            <person name="Nguyen T."/>
            <person name="Pegot-Espagnet P."/>
            <person name="Pouilly N."/>
            <person name="Raftis F."/>
            <person name="Sallet E."/>
            <person name="Schiex T."/>
            <person name="Thomas J."/>
            <person name="Vandecasteele C."/>
            <person name="Vares D."/>
            <person name="Vear F."/>
            <person name="Vautrin S."/>
            <person name="Crespi M."/>
            <person name="Mangin B."/>
            <person name="Burke J.M."/>
            <person name="Salse J."/>
            <person name="Munos S."/>
            <person name="Vincourt P."/>
            <person name="Rieseberg L.H."/>
            <person name="Langlade N.B."/>
        </authorList>
    </citation>
    <scope>NUCLEOTIDE SEQUENCE [LARGE SCALE GENOMIC DNA]</scope>
    <source>
        <strain evidence="3">cv. SF193</strain>
        <tissue evidence="1">Leaves</tissue>
    </source>
</reference>
<dbReference type="Gramene" id="mRNA:HanXRQr2_Chr07g0288121">
    <property type="protein sequence ID" value="mRNA:HanXRQr2_Chr07g0288121"/>
    <property type="gene ID" value="HanXRQr2_Chr07g0288121"/>
</dbReference>
<proteinExistence type="predicted"/>
<dbReference type="Proteomes" id="UP000215914">
    <property type="component" value="Chromosome 7"/>
</dbReference>
<dbReference type="AlphaFoldDB" id="A0A251UA44"/>
<dbReference type="InParanoid" id="A0A251UA44"/>
<name>A0A251UA44_HELAN</name>
<evidence type="ECO:0000313" key="3">
    <source>
        <dbReference type="Proteomes" id="UP000215914"/>
    </source>
</evidence>
<reference evidence="1" key="3">
    <citation type="submission" date="2020-06" db="EMBL/GenBank/DDBJ databases">
        <title>Helianthus annuus Genome sequencing and assembly Release 2.</title>
        <authorList>
            <person name="Gouzy J."/>
            <person name="Langlade N."/>
            <person name="Munos S."/>
        </authorList>
    </citation>
    <scope>NUCLEOTIDE SEQUENCE</scope>
    <source>
        <tissue evidence="1">Leaves</tissue>
    </source>
</reference>
<keyword evidence="3" id="KW-1185">Reference proteome</keyword>